<keyword evidence="3" id="KW-1185">Reference proteome</keyword>
<dbReference type="InterPro" id="IPR055469">
    <property type="entry name" value="DUF7041"/>
</dbReference>
<protein>
    <recommendedName>
        <fullName evidence="1">DUF7041 domain-containing protein</fullName>
    </recommendedName>
</protein>
<dbReference type="STRING" id="471704.A0A151IXF4"/>
<name>A0A151IXF4_9HYME</name>
<evidence type="ECO:0000259" key="1">
    <source>
        <dbReference type="Pfam" id="PF23055"/>
    </source>
</evidence>
<dbReference type="EMBL" id="KQ980818">
    <property type="protein sequence ID" value="KYN12687.1"/>
    <property type="molecule type" value="Genomic_DNA"/>
</dbReference>
<accession>A0A151IXF4</accession>
<dbReference type="Pfam" id="PF23055">
    <property type="entry name" value="DUF7041"/>
    <property type="match status" value="1"/>
</dbReference>
<feature type="domain" description="DUF7041" evidence="1">
    <location>
        <begin position="13"/>
        <end position="96"/>
    </location>
</feature>
<evidence type="ECO:0000313" key="3">
    <source>
        <dbReference type="Proteomes" id="UP000078492"/>
    </source>
</evidence>
<evidence type="ECO:0000313" key="2">
    <source>
        <dbReference type="EMBL" id="KYN12687.1"/>
    </source>
</evidence>
<proteinExistence type="predicted"/>
<dbReference type="AlphaFoldDB" id="A0A151IXF4"/>
<gene>
    <name evidence="2" type="ORF">ALC57_15140</name>
</gene>
<dbReference type="PANTHER" id="PTHR33327:SF3">
    <property type="entry name" value="RNA-DIRECTED DNA POLYMERASE"/>
    <property type="match status" value="1"/>
</dbReference>
<organism evidence="2 3">
    <name type="scientific">Trachymyrmex cornetzi</name>
    <dbReference type="NCBI Taxonomy" id="471704"/>
    <lineage>
        <taxon>Eukaryota</taxon>
        <taxon>Metazoa</taxon>
        <taxon>Ecdysozoa</taxon>
        <taxon>Arthropoda</taxon>
        <taxon>Hexapoda</taxon>
        <taxon>Insecta</taxon>
        <taxon>Pterygota</taxon>
        <taxon>Neoptera</taxon>
        <taxon>Endopterygota</taxon>
        <taxon>Hymenoptera</taxon>
        <taxon>Apocrita</taxon>
        <taxon>Aculeata</taxon>
        <taxon>Formicoidea</taxon>
        <taxon>Formicidae</taxon>
        <taxon>Myrmicinae</taxon>
        <taxon>Trachymyrmex</taxon>
    </lineage>
</organism>
<dbReference type="PANTHER" id="PTHR33327">
    <property type="entry name" value="ENDONUCLEASE"/>
    <property type="match status" value="1"/>
</dbReference>
<reference evidence="2 3" key="1">
    <citation type="submission" date="2015-09" db="EMBL/GenBank/DDBJ databases">
        <title>Trachymyrmex cornetzi WGS genome.</title>
        <authorList>
            <person name="Nygaard S."/>
            <person name="Hu H."/>
            <person name="Boomsma J."/>
            <person name="Zhang G."/>
        </authorList>
    </citation>
    <scope>NUCLEOTIDE SEQUENCE [LARGE SCALE GENOMIC DNA]</scope>
    <source>
        <strain evidence="2">Tcor2-1</strain>
        <tissue evidence="2">Whole body</tissue>
    </source>
</reference>
<sequence length="263" mass="29343">MTGLEVSRVGMRMPEFTPADPELRFNIVDRSFQAAGITSEAMKFGYALTALGPHYTAEVRDIIMNPPAERPYESLKTELVKRLSLSQEHKTRRLLEHEEIGDRKPEDTFFSGHGRESLRIPAKNGSRATSEIDLRALGGQRFDNKYIRYTDNDIEFRLATRIHVAFRNSGHVETDNRSRFLGALRTLSGFKKRTTCRPSDEFDIPRAVFALQCAMHKGDNGRNDVSRVTSAVPGNYATGRTAECGTACDTTSHRDDAGTAGGE</sequence>
<dbReference type="Proteomes" id="UP000078492">
    <property type="component" value="Unassembled WGS sequence"/>
</dbReference>